<dbReference type="OMA" id="FEFYHEF"/>
<feature type="region of interest" description="Disordered" evidence="1">
    <location>
        <begin position="966"/>
        <end position="1227"/>
    </location>
</feature>
<dbReference type="PANTHER" id="PTHR28093:SF1">
    <property type="entry name" value="MORPHOGENESIS-RELATED PROTEIN MSB1"/>
    <property type="match status" value="1"/>
</dbReference>
<dbReference type="STRING" id="1071381.G8BUH3"/>
<feature type="compositionally biased region" description="Polar residues" evidence="1">
    <location>
        <begin position="610"/>
        <end position="627"/>
    </location>
</feature>
<feature type="region of interest" description="Disordered" evidence="1">
    <location>
        <begin position="544"/>
        <end position="585"/>
    </location>
</feature>
<feature type="compositionally biased region" description="Polar residues" evidence="1">
    <location>
        <begin position="1092"/>
        <end position="1106"/>
    </location>
</feature>
<dbReference type="GO" id="GO:0030010">
    <property type="term" value="P:establishment of cell polarity"/>
    <property type="evidence" value="ECO:0007669"/>
    <property type="project" value="EnsemblFungi"/>
</dbReference>
<dbReference type="OrthoDB" id="3362494at2759"/>
<dbReference type="InterPro" id="IPR037508">
    <property type="entry name" value="Msb1/Mug8"/>
</dbReference>
<feature type="compositionally biased region" description="Polar residues" evidence="1">
    <location>
        <begin position="1006"/>
        <end position="1018"/>
    </location>
</feature>
<dbReference type="RefSeq" id="XP_003686193.1">
    <property type="nucleotide sequence ID" value="XM_003686145.1"/>
</dbReference>
<feature type="region of interest" description="Disordered" evidence="1">
    <location>
        <begin position="604"/>
        <end position="643"/>
    </location>
</feature>
<feature type="compositionally biased region" description="Polar residues" evidence="1">
    <location>
        <begin position="1115"/>
        <end position="1129"/>
    </location>
</feature>
<feature type="compositionally biased region" description="Low complexity" evidence="1">
    <location>
        <begin position="901"/>
        <end position="920"/>
    </location>
</feature>
<accession>G8BUH3</accession>
<reference evidence="3 4" key="1">
    <citation type="journal article" date="2011" name="Proc. Natl. Acad. Sci. U.S.A.">
        <title>Evolutionary erosion of yeast sex chromosomes by mating-type switching accidents.</title>
        <authorList>
            <person name="Gordon J.L."/>
            <person name="Armisen D."/>
            <person name="Proux-Wera E."/>
            <person name="Oheigeartaigh S.S."/>
            <person name="Byrne K.P."/>
            <person name="Wolfe K.H."/>
        </authorList>
    </citation>
    <scope>NUCLEOTIDE SEQUENCE [LARGE SCALE GENOMIC DNA]</scope>
    <source>
        <strain evidence="4">ATCC 24235 / CBS 4417 / NBRC 1672 / NRRL Y-8282 / UCD 70-5</strain>
    </source>
</reference>
<feature type="compositionally biased region" description="Low complexity" evidence="1">
    <location>
        <begin position="930"/>
        <end position="949"/>
    </location>
</feature>
<dbReference type="Pfam" id="PF08101">
    <property type="entry name" value="Msb1-Mug8_dom"/>
    <property type="match status" value="1"/>
</dbReference>
<evidence type="ECO:0000259" key="2">
    <source>
        <dbReference type="Pfam" id="PF08101"/>
    </source>
</evidence>
<dbReference type="KEGG" id="tpf:TPHA_0F02780"/>
<feature type="compositionally biased region" description="Polar residues" evidence="1">
    <location>
        <begin position="838"/>
        <end position="858"/>
    </location>
</feature>
<organism evidence="3 4">
    <name type="scientific">Tetrapisispora phaffii (strain ATCC 24235 / CBS 4417 / NBRC 1672 / NRRL Y-8282 / UCD 70-5)</name>
    <name type="common">Yeast</name>
    <name type="synonym">Fabospora phaffii</name>
    <dbReference type="NCBI Taxonomy" id="1071381"/>
    <lineage>
        <taxon>Eukaryota</taxon>
        <taxon>Fungi</taxon>
        <taxon>Dikarya</taxon>
        <taxon>Ascomycota</taxon>
        <taxon>Saccharomycotina</taxon>
        <taxon>Saccharomycetes</taxon>
        <taxon>Saccharomycetales</taxon>
        <taxon>Saccharomycetaceae</taxon>
        <taxon>Tetrapisispora</taxon>
    </lineage>
</organism>
<feature type="compositionally biased region" description="Low complexity" evidence="1">
    <location>
        <begin position="1168"/>
        <end position="1183"/>
    </location>
</feature>
<feature type="compositionally biased region" description="Low complexity" evidence="1">
    <location>
        <begin position="1020"/>
        <end position="1038"/>
    </location>
</feature>
<gene>
    <name evidence="3" type="primary">TPHA0F02780</name>
    <name evidence="3" type="ordered locus">TPHA_0F02780</name>
</gene>
<feature type="region of interest" description="Disordered" evidence="1">
    <location>
        <begin position="773"/>
        <end position="949"/>
    </location>
</feature>
<dbReference type="EMBL" id="HE612861">
    <property type="protein sequence ID" value="CCE63759.1"/>
    <property type="molecule type" value="Genomic_DNA"/>
</dbReference>
<feature type="compositionally biased region" description="Polar residues" evidence="1">
    <location>
        <begin position="1039"/>
        <end position="1054"/>
    </location>
</feature>
<feature type="region of interest" description="Disordered" evidence="1">
    <location>
        <begin position="1"/>
        <end position="27"/>
    </location>
</feature>
<feature type="compositionally biased region" description="Polar residues" evidence="1">
    <location>
        <begin position="785"/>
        <end position="797"/>
    </location>
</feature>
<feature type="compositionally biased region" description="Low complexity" evidence="1">
    <location>
        <begin position="1138"/>
        <end position="1147"/>
    </location>
</feature>
<dbReference type="eggNOG" id="ENOG502QUEY">
    <property type="taxonomic scope" value="Eukaryota"/>
</dbReference>
<evidence type="ECO:0000256" key="1">
    <source>
        <dbReference type="SAM" id="MobiDB-lite"/>
    </source>
</evidence>
<protein>
    <recommendedName>
        <fullName evidence="2">Meiotically up-regulated protein Msb1/Mug8 domain-containing protein</fullName>
    </recommendedName>
</protein>
<evidence type="ECO:0000313" key="3">
    <source>
        <dbReference type="EMBL" id="CCE63759.1"/>
    </source>
</evidence>
<dbReference type="PANTHER" id="PTHR28093">
    <property type="entry name" value="MORPHOGENESIS-RELATED PROTEIN MSB1"/>
    <property type="match status" value="1"/>
</dbReference>
<dbReference type="CDD" id="cd04401">
    <property type="entry name" value="RhoGAP_fMSB1"/>
    <property type="match status" value="1"/>
</dbReference>
<dbReference type="GeneID" id="11535367"/>
<feature type="domain" description="Meiotically up-regulated protein Msb1/Mug8" evidence="2">
    <location>
        <begin position="39"/>
        <end position="448"/>
    </location>
</feature>
<feature type="compositionally biased region" description="Low complexity" evidence="1">
    <location>
        <begin position="1199"/>
        <end position="1214"/>
    </location>
</feature>
<feature type="compositionally biased region" description="Low complexity" evidence="1">
    <location>
        <begin position="990"/>
        <end position="1005"/>
    </location>
</feature>
<sequence>MNSRDLPKLPASRDDESDKKNRGTITNNDDDDEFEFYHEFARENVKVIIHLITDELKTKGMDIEYLFIPFRKEQTNEKLLKFLNKLFPMAHGKKIGETKSIKKIVSNTDCFTLFQALKYIWCRLPNGEIIGWNSYLEFKAREKYLGYPQKAFLEIMPKCLTSSNHASIVYDFLDLIVTISSNSIVNKLSARKIAKMSAIWGFNNKHFPENIEQVNEDFKFPVYNDNSIQDGIKQWLPAANAMFHLLLSFLRSFLPSDDNTGKSNSNLPKNLKNLLLNNHYPPNIEKSTYSSSTILTIPVVTLNTNQFSRKAWELIERCNDILDFTNPDDFQVREDYALLKSLFRKKNNMEGISRKMSQESRRIMKAIQTKHSTFQAGWAKRTCLSDPANVLKEEIEITRIDIDDYFIWTWLSSISYEETAEKKRIFGRSLILEFEFDGFKKWVVFQECDINAISSKSTTAKKQEEEIENEESYTMDSDTSKDYDKFQEQNASKIPEVRNISNISATSNSSNGIYHTVISKDALNGGNHGKHNLHLIEQKISKWNPLNNLRKKSNGSSNDDSKKTNDNRKVSNEIISNNITTKTTPSGLAKQDVTVMETAKFNSKFKENNDYNQQPESYQNQDNYTSRKNNKPPPHHSDNKKTDRVISQYSLLNSSKYQLPELETDATGFKIDLPDIDDNDINLDDNYNYNQKPVDIGEKMYLGTDAQPSVSPVKDRNSNTIDELQDMVEDMINGDGDSNTNRNIDDLDVYNPAFAYSVQRQNETFESLTKFDKYKPSSKRDESEQSLQDNSLINTEIPNLEKQYDSQNGRGRPTNSQASIPGSASKESSGSPDREAYSQGSYQVSSRDSTSNTTSQSPIRKRSPVRNIAGQGYSQSPIRSAGYHGNLQPYAMQEQSQSPVNLQNNTSNISQNSNVISLNNQGNEMRAFDNNNYSSKSPSPGYPKQQQQGQYGIPGAIKLTSQNDRLSGDTRYINNGDPSSASPNMKPIIQNSQSPSNNQRNQHQNPLGNNNASSSFPQKQHYSQYHPQQQGPPQHYSGDNSQRGYPQQGLQQDLQKIPIPNGPPQGFPQHGSQHSPQQGHQQSFQQGLQKGLNPQATPHGYQQQGYSHRGPYQGPQKSPSPNAPQQGPQKNHIPNGLQQGYHQQGPAQGPPQGYPHGQQKSPNPQVMPQGYPQQGYPQQGYPQSGLQKSPTPQGPPHGYPQQSYPPQQGYSQQGFIPDNIPMSNGGRTKHMSMTPQAQNGEMPFNNFIPPAAGHPSKLHSANLNKTKGRKQLYNDIRSGNFGI</sequence>
<feature type="compositionally biased region" description="Basic and acidic residues" evidence="1">
    <location>
        <begin position="773"/>
        <end position="783"/>
    </location>
</feature>
<feature type="compositionally biased region" description="Basic and acidic residues" evidence="1">
    <location>
        <begin position="1"/>
        <end position="21"/>
    </location>
</feature>
<keyword evidence="4" id="KW-1185">Reference proteome</keyword>
<feature type="compositionally biased region" description="Low complexity" evidence="1">
    <location>
        <begin position="1067"/>
        <end position="1087"/>
    </location>
</feature>
<name>G8BUH3_TETPH</name>
<feature type="compositionally biased region" description="Polar residues" evidence="1">
    <location>
        <begin position="805"/>
        <end position="831"/>
    </location>
</feature>
<proteinExistence type="predicted"/>
<dbReference type="HOGENOM" id="CLU_004952_0_0_1"/>
<feature type="compositionally biased region" description="Polar residues" evidence="1">
    <location>
        <begin position="573"/>
        <end position="585"/>
    </location>
</feature>
<dbReference type="Proteomes" id="UP000005666">
    <property type="component" value="Chromosome 6"/>
</dbReference>
<feature type="compositionally biased region" description="Polar residues" evidence="1">
    <location>
        <begin position="972"/>
        <end position="983"/>
    </location>
</feature>
<feature type="compositionally biased region" description="Basic and acidic residues" evidence="1">
    <location>
        <begin position="559"/>
        <end position="571"/>
    </location>
</feature>
<evidence type="ECO:0000313" key="4">
    <source>
        <dbReference type="Proteomes" id="UP000005666"/>
    </source>
</evidence>
<dbReference type="InterPro" id="IPR012965">
    <property type="entry name" value="Msb1/Mug8_dom"/>
</dbReference>